<evidence type="ECO:0000313" key="4">
    <source>
        <dbReference type="Proteomes" id="UP001159405"/>
    </source>
</evidence>
<feature type="domain" description="F-box" evidence="1">
    <location>
        <begin position="25"/>
        <end position="57"/>
    </location>
</feature>
<dbReference type="PANTHER" id="PTHR13318">
    <property type="entry name" value="PARTNER OF PAIRED, ISOFORM B-RELATED"/>
    <property type="match status" value="1"/>
</dbReference>
<dbReference type="EMBL" id="CALNXK010000130">
    <property type="protein sequence ID" value="CAH3164577.1"/>
    <property type="molecule type" value="Genomic_DNA"/>
</dbReference>
<accession>A0ABN8QM15</accession>
<dbReference type="InterPro" id="IPR006553">
    <property type="entry name" value="Leu-rich_rpt_Cys-con_subtyp"/>
</dbReference>
<evidence type="ECO:0000259" key="1">
    <source>
        <dbReference type="Pfam" id="PF00646"/>
    </source>
</evidence>
<dbReference type="SMART" id="SM00367">
    <property type="entry name" value="LRR_CC"/>
    <property type="match status" value="4"/>
</dbReference>
<dbReference type="Gene3D" id="3.80.10.10">
    <property type="entry name" value="Ribonuclease Inhibitor"/>
    <property type="match status" value="2"/>
</dbReference>
<sequence length="251" mass="28088">MMDDSFCTQTVESYFASSLDIVHVFPTEIMFLVFDWLDLESLCLCRSVSITWRKHVNGYLGSLFCLDFVPHQSVLTEDGLRHMLKSVSNLRVLHVDNCWLSVTEENLFLIAQNCSKLSVLTASRCKGVTDVGLEAIARQCKELAEVDLSSCFTISDVGMMALSKQCSHLKELHVSSCYGVTDKSITVLAQQCLGLTELDVSYCYYITDQSIKLFLSPKCKLKLLRIKGCSKVSQGLESQLMSNGVVVNNFF</sequence>
<gene>
    <name evidence="3" type="ORF">PLOB_00006852</name>
</gene>
<dbReference type="Proteomes" id="UP001159405">
    <property type="component" value="Unassembled WGS sequence"/>
</dbReference>
<evidence type="ECO:0000313" key="3">
    <source>
        <dbReference type="EMBL" id="CAH3164577.1"/>
    </source>
</evidence>
<evidence type="ECO:0000259" key="2">
    <source>
        <dbReference type="Pfam" id="PF25372"/>
    </source>
</evidence>
<proteinExistence type="predicted"/>
<dbReference type="InterPro" id="IPR057207">
    <property type="entry name" value="FBXL15_LRR"/>
</dbReference>
<dbReference type="SUPFAM" id="SSF52047">
    <property type="entry name" value="RNI-like"/>
    <property type="match status" value="1"/>
</dbReference>
<dbReference type="PANTHER" id="PTHR13318:SF105">
    <property type="entry name" value="F-BOX_LRR-REPEAT PROTEIN 3"/>
    <property type="match status" value="1"/>
</dbReference>
<comment type="caution">
    <text evidence="3">The sequence shown here is derived from an EMBL/GenBank/DDBJ whole genome shotgun (WGS) entry which is preliminary data.</text>
</comment>
<keyword evidence="4" id="KW-1185">Reference proteome</keyword>
<protein>
    <recommendedName>
        <fullName evidence="5">F-box domain-containing protein</fullName>
    </recommendedName>
</protein>
<reference evidence="3 4" key="1">
    <citation type="submission" date="2022-05" db="EMBL/GenBank/DDBJ databases">
        <authorList>
            <consortium name="Genoscope - CEA"/>
            <person name="William W."/>
        </authorList>
    </citation>
    <scope>NUCLEOTIDE SEQUENCE [LARGE SCALE GENOMIC DNA]</scope>
</reference>
<organism evidence="3 4">
    <name type="scientific">Porites lobata</name>
    <dbReference type="NCBI Taxonomy" id="104759"/>
    <lineage>
        <taxon>Eukaryota</taxon>
        <taxon>Metazoa</taxon>
        <taxon>Cnidaria</taxon>
        <taxon>Anthozoa</taxon>
        <taxon>Hexacorallia</taxon>
        <taxon>Scleractinia</taxon>
        <taxon>Fungiina</taxon>
        <taxon>Poritidae</taxon>
        <taxon>Porites</taxon>
    </lineage>
</organism>
<evidence type="ECO:0008006" key="5">
    <source>
        <dbReference type="Google" id="ProtNLM"/>
    </source>
</evidence>
<dbReference type="InterPro" id="IPR001810">
    <property type="entry name" value="F-box_dom"/>
</dbReference>
<dbReference type="InterPro" id="IPR032675">
    <property type="entry name" value="LRR_dom_sf"/>
</dbReference>
<dbReference type="Pfam" id="PF00646">
    <property type="entry name" value="F-box"/>
    <property type="match status" value="1"/>
</dbReference>
<dbReference type="Gene3D" id="1.20.1280.50">
    <property type="match status" value="1"/>
</dbReference>
<dbReference type="Pfam" id="PF25372">
    <property type="entry name" value="DUF7885"/>
    <property type="match status" value="1"/>
</dbReference>
<feature type="domain" description="F-box/LRR-repeat protein 15-like leucin rich repeat" evidence="2">
    <location>
        <begin position="95"/>
        <end position="237"/>
    </location>
</feature>
<name>A0ABN8QM15_9CNID</name>